<protein>
    <recommendedName>
        <fullName evidence="4">PH domain-containing protein</fullName>
    </recommendedName>
</protein>
<dbReference type="EMBL" id="JAVFKY010000004">
    <property type="protein sequence ID" value="KAK5577765.1"/>
    <property type="molecule type" value="Genomic_DNA"/>
</dbReference>
<feature type="compositionally biased region" description="Gly residues" evidence="1">
    <location>
        <begin position="178"/>
        <end position="189"/>
    </location>
</feature>
<evidence type="ECO:0000313" key="3">
    <source>
        <dbReference type="Proteomes" id="UP001344447"/>
    </source>
</evidence>
<comment type="caution">
    <text evidence="2">The sequence shown here is derived from an EMBL/GenBank/DDBJ whole genome shotgun (WGS) entry which is preliminary data.</text>
</comment>
<name>A0AAN7TYR5_9MYCE</name>
<feature type="region of interest" description="Disordered" evidence="1">
    <location>
        <begin position="126"/>
        <end position="189"/>
    </location>
</feature>
<accession>A0AAN7TYR5</accession>
<evidence type="ECO:0008006" key="4">
    <source>
        <dbReference type="Google" id="ProtNLM"/>
    </source>
</evidence>
<reference evidence="2 3" key="1">
    <citation type="submission" date="2023-11" db="EMBL/GenBank/DDBJ databases">
        <title>Dfirmibasis_genome.</title>
        <authorList>
            <person name="Edelbroek B."/>
            <person name="Kjellin J."/>
            <person name="Jerlstrom-Hultqvist J."/>
            <person name="Soderbom F."/>
        </authorList>
    </citation>
    <scope>NUCLEOTIDE SEQUENCE [LARGE SCALE GENOMIC DNA]</scope>
    <source>
        <strain evidence="2 3">TNS-C-14</strain>
    </source>
</reference>
<feature type="region of interest" description="Disordered" evidence="1">
    <location>
        <begin position="1"/>
        <end position="25"/>
    </location>
</feature>
<gene>
    <name evidence="2" type="ORF">RB653_002713</name>
</gene>
<feature type="compositionally biased region" description="Low complexity" evidence="1">
    <location>
        <begin position="136"/>
        <end position="148"/>
    </location>
</feature>
<feature type="compositionally biased region" description="Low complexity" evidence="1">
    <location>
        <begin position="1"/>
        <end position="22"/>
    </location>
</feature>
<dbReference type="Proteomes" id="UP001344447">
    <property type="component" value="Unassembled WGS sequence"/>
</dbReference>
<organism evidence="2 3">
    <name type="scientific">Dictyostelium firmibasis</name>
    <dbReference type="NCBI Taxonomy" id="79012"/>
    <lineage>
        <taxon>Eukaryota</taxon>
        <taxon>Amoebozoa</taxon>
        <taxon>Evosea</taxon>
        <taxon>Eumycetozoa</taxon>
        <taxon>Dictyostelia</taxon>
        <taxon>Dictyosteliales</taxon>
        <taxon>Dictyosteliaceae</taxon>
        <taxon>Dictyostelium</taxon>
    </lineage>
</organism>
<sequence>MSLSSSVSISPSISSSSISNNRNSRDLEDKYGDSVVFPCPSKFEKIIPLDERYITHATFLKNKSSETTFIGLLTSNRFYKIDSDTLKKIWSIDLFDMHSIEGDESPDPKTLRIVYHIRQSPSLVGGLVNGGGSGGSNSNHNGSWDNNNPEMSPPDSPTIQSRLSSSIKRGSSSSSSLSGGGGGGGGGGISNDNYISEKIFITESEEIRDQWLVSLRLLTRQTFQKYFESTFIPAPAIYQLHIYAYKTNRKGKNQIRCILVSTERCYNISIKTPSLEIGKIKWSFPIAALKTLQVFKSAPNILVLTLDNKENTKVKEVQQFILKDLIERNLLTNELRRIYSKLTKQSLTKDEKDELPKKFGKGK</sequence>
<keyword evidence="3" id="KW-1185">Reference proteome</keyword>
<evidence type="ECO:0000256" key="1">
    <source>
        <dbReference type="SAM" id="MobiDB-lite"/>
    </source>
</evidence>
<evidence type="ECO:0000313" key="2">
    <source>
        <dbReference type="EMBL" id="KAK5577765.1"/>
    </source>
</evidence>
<dbReference type="AlphaFoldDB" id="A0AAN7TYR5"/>
<feature type="compositionally biased region" description="Low complexity" evidence="1">
    <location>
        <begin position="161"/>
        <end position="177"/>
    </location>
</feature>
<proteinExistence type="predicted"/>